<dbReference type="Pfam" id="PF05433">
    <property type="entry name" value="Rick_17kDa_Anti"/>
    <property type="match status" value="1"/>
</dbReference>
<reference evidence="3" key="1">
    <citation type="submission" date="2018-06" db="EMBL/GenBank/DDBJ databases">
        <authorList>
            <person name="Zhirakovskaya E."/>
        </authorList>
    </citation>
    <scope>NUCLEOTIDE SEQUENCE</scope>
</reference>
<dbReference type="AlphaFoldDB" id="A0A3B0YRG0"/>
<dbReference type="PROSITE" id="PS51781">
    <property type="entry name" value="SH3B"/>
    <property type="match status" value="1"/>
</dbReference>
<dbReference type="GO" id="GO:0019867">
    <property type="term" value="C:outer membrane"/>
    <property type="evidence" value="ECO:0007669"/>
    <property type="project" value="InterPro"/>
</dbReference>
<proteinExistence type="predicted"/>
<evidence type="ECO:0000259" key="2">
    <source>
        <dbReference type="PROSITE" id="PS51781"/>
    </source>
</evidence>
<dbReference type="SMART" id="SM00287">
    <property type="entry name" value="SH3b"/>
    <property type="match status" value="1"/>
</dbReference>
<feature type="compositionally biased region" description="Polar residues" evidence="1">
    <location>
        <begin position="107"/>
        <end position="120"/>
    </location>
</feature>
<dbReference type="InterPro" id="IPR008816">
    <property type="entry name" value="Gly_zipper_2TM_dom"/>
</dbReference>
<dbReference type="PROSITE" id="PS51257">
    <property type="entry name" value="PROKAR_LIPOPROTEIN"/>
    <property type="match status" value="1"/>
</dbReference>
<name>A0A3B0YRG0_9ZZZZ</name>
<accession>A0A3B0YRG0</accession>
<evidence type="ECO:0000313" key="3">
    <source>
        <dbReference type="EMBL" id="VAW78077.1"/>
    </source>
</evidence>
<feature type="domain" description="SH3b" evidence="2">
    <location>
        <begin position="140"/>
        <end position="205"/>
    </location>
</feature>
<evidence type="ECO:0000256" key="1">
    <source>
        <dbReference type="SAM" id="MobiDB-lite"/>
    </source>
</evidence>
<dbReference type="InterPro" id="IPR003646">
    <property type="entry name" value="SH3-like_bac-type"/>
</dbReference>
<protein>
    <recommendedName>
        <fullName evidence="2">SH3b domain-containing protein</fullName>
    </recommendedName>
</protein>
<sequence length="265" mass="27852">MMRNGLRVIATAGLALTLMSCESVEGLSKENLGTALGAVAGAVIGSKVGGDNKTLAIALGAAGGAYLGKTIGRMLDERDQQRLAASTLETLRTGEEQSWHNPETGVTAKTSVKESSTQHQQLQVRVLKDKVKEIPPMELVGEEYSTGKSVNVRGGPGTNYVVVDKLAAGERIHVVGKVVDKPWYMISRGGVGGGFVYSNLLTAVPVEDWSIAETETPAPDSAVETVAVATTSDCRVVTQNITLKNGKSATEEVTACRGPNGWEIV</sequence>
<dbReference type="Gene3D" id="2.30.30.40">
    <property type="entry name" value="SH3 Domains"/>
    <property type="match status" value="1"/>
</dbReference>
<organism evidence="3">
    <name type="scientific">hydrothermal vent metagenome</name>
    <dbReference type="NCBI Taxonomy" id="652676"/>
    <lineage>
        <taxon>unclassified sequences</taxon>
        <taxon>metagenomes</taxon>
        <taxon>ecological metagenomes</taxon>
    </lineage>
</organism>
<gene>
    <name evidence="3" type="ORF">MNBD_GAMMA15-1112</name>
</gene>
<dbReference type="Pfam" id="PF08239">
    <property type="entry name" value="SH3_3"/>
    <property type="match status" value="1"/>
</dbReference>
<dbReference type="EMBL" id="UOFN01000087">
    <property type="protein sequence ID" value="VAW78077.1"/>
    <property type="molecule type" value="Genomic_DNA"/>
</dbReference>
<feature type="region of interest" description="Disordered" evidence="1">
    <location>
        <begin position="92"/>
        <end position="120"/>
    </location>
</feature>